<comment type="caution">
    <text evidence="2">The sequence shown here is derived from an EMBL/GenBank/DDBJ whole genome shotgun (WGS) entry which is preliminary data.</text>
</comment>
<dbReference type="InterPro" id="IPR002190">
    <property type="entry name" value="MHD_dom"/>
</dbReference>
<proteinExistence type="predicted"/>
<dbReference type="AlphaFoldDB" id="A0AAD9ZR83"/>
<keyword evidence="3" id="KW-1185">Reference proteome</keyword>
<protein>
    <recommendedName>
        <fullName evidence="1">MAGE domain-containing protein</fullName>
    </recommendedName>
</protein>
<reference evidence="2" key="1">
    <citation type="journal article" date="2023" name="Plant J.">
        <title>Genome sequences and population genomics provide insights into the demographic history, inbreeding, and mutation load of two 'living fossil' tree species of Dipteronia.</title>
        <authorList>
            <person name="Feng Y."/>
            <person name="Comes H.P."/>
            <person name="Chen J."/>
            <person name="Zhu S."/>
            <person name="Lu R."/>
            <person name="Zhang X."/>
            <person name="Li P."/>
            <person name="Qiu J."/>
            <person name="Olsen K.M."/>
            <person name="Qiu Y."/>
        </authorList>
    </citation>
    <scope>NUCLEOTIDE SEQUENCE</scope>
    <source>
        <strain evidence="2">NBL</strain>
    </source>
</reference>
<dbReference type="Gene3D" id="1.10.10.1200">
    <property type="entry name" value="MAGE homology domain, winged helix WH1 motif"/>
    <property type="match status" value="1"/>
</dbReference>
<evidence type="ECO:0000259" key="1">
    <source>
        <dbReference type="Pfam" id="PF01454"/>
    </source>
</evidence>
<organism evidence="2 3">
    <name type="scientific">Dipteronia sinensis</name>
    <dbReference type="NCBI Taxonomy" id="43782"/>
    <lineage>
        <taxon>Eukaryota</taxon>
        <taxon>Viridiplantae</taxon>
        <taxon>Streptophyta</taxon>
        <taxon>Embryophyta</taxon>
        <taxon>Tracheophyta</taxon>
        <taxon>Spermatophyta</taxon>
        <taxon>Magnoliopsida</taxon>
        <taxon>eudicotyledons</taxon>
        <taxon>Gunneridae</taxon>
        <taxon>Pentapetalae</taxon>
        <taxon>rosids</taxon>
        <taxon>malvids</taxon>
        <taxon>Sapindales</taxon>
        <taxon>Sapindaceae</taxon>
        <taxon>Hippocastanoideae</taxon>
        <taxon>Acereae</taxon>
        <taxon>Dipteronia</taxon>
    </lineage>
</organism>
<evidence type="ECO:0000313" key="2">
    <source>
        <dbReference type="EMBL" id="KAK3189064.1"/>
    </source>
</evidence>
<accession>A0AAD9ZR83</accession>
<gene>
    <name evidence="2" type="ORF">Dsin_028625</name>
</gene>
<dbReference type="Pfam" id="PF01454">
    <property type="entry name" value="MAGE"/>
    <property type="match status" value="1"/>
</dbReference>
<dbReference type="InterPro" id="IPR041898">
    <property type="entry name" value="MAGE_WH1"/>
</dbReference>
<feature type="domain" description="MAGE" evidence="1">
    <location>
        <begin position="25"/>
        <end position="98"/>
    </location>
</feature>
<name>A0AAD9ZR83_9ROSI</name>
<dbReference type="EMBL" id="JANJYJ010000009">
    <property type="protein sequence ID" value="KAK3189064.1"/>
    <property type="molecule type" value="Genomic_DNA"/>
</dbReference>
<sequence>MPNNGENFSQFDISKEEIEKLVSELVRYVLFKSHQNFACPIKREELVQLVTKKYIQHSLPAFVINAANDKFSTVFSYELREFQRSHPSSTNQGRASQQNISIVQLAGDKLQKKDKVRGHEVNILFYELAERALDGPVSQKIKDYISQAGNFEVYVVQTAVKEW</sequence>
<dbReference type="Proteomes" id="UP001281410">
    <property type="component" value="Unassembled WGS sequence"/>
</dbReference>
<evidence type="ECO:0000313" key="3">
    <source>
        <dbReference type="Proteomes" id="UP001281410"/>
    </source>
</evidence>